<dbReference type="AlphaFoldDB" id="G0TZN6"/>
<organism evidence="1">
    <name type="scientific">Trypanosoma vivax (strain Y486)</name>
    <dbReference type="NCBI Taxonomy" id="1055687"/>
    <lineage>
        <taxon>Eukaryota</taxon>
        <taxon>Discoba</taxon>
        <taxon>Euglenozoa</taxon>
        <taxon>Kinetoplastea</taxon>
        <taxon>Metakinetoplastina</taxon>
        <taxon>Trypanosomatida</taxon>
        <taxon>Trypanosomatidae</taxon>
        <taxon>Trypanosoma</taxon>
        <taxon>Duttonella</taxon>
    </lineage>
</organism>
<reference evidence="1" key="1">
    <citation type="journal article" date="2012" name="Proc. Natl. Acad. Sci. U.S.A.">
        <title>Antigenic diversity is generated by distinct evolutionary mechanisms in African trypanosome species.</title>
        <authorList>
            <person name="Jackson A.P."/>
            <person name="Berry A."/>
            <person name="Aslett M."/>
            <person name="Allison H.C."/>
            <person name="Burton P."/>
            <person name="Vavrova-Anderson J."/>
            <person name="Brown R."/>
            <person name="Browne H."/>
            <person name="Corton N."/>
            <person name="Hauser H."/>
            <person name="Gamble J."/>
            <person name="Gilderthorp R."/>
            <person name="Marcello L."/>
            <person name="McQuillan J."/>
            <person name="Otto T.D."/>
            <person name="Quail M.A."/>
            <person name="Sanders M.J."/>
            <person name="van Tonder A."/>
            <person name="Ginger M.L."/>
            <person name="Field M.C."/>
            <person name="Barry J.D."/>
            <person name="Hertz-Fowler C."/>
            <person name="Berriman M."/>
        </authorList>
    </citation>
    <scope>NUCLEOTIDE SEQUENCE</scope>
    <source>
        <strain evidence="1">Y486</strain>
    </source>
</reference>
<dbReference type="EMBL" id="HE573024">
    <property type="protein sequence ID" value="CCC50064.1"/>
    <property type="molecule type" value="Genomic_DNA"/>
</dbReference>
<accession>G0TZN6</accession>
<name>G0TZN6_TRYVY</name>
<dbReference type="OMA" id="PANDMEF"/>
<evidence type="ECO:0000313" key="1">
    <source>
        <dbReference type="EMBL" id="CCC50064.1"/>
    </source>
</evidence>
<protein>
    <submittedName>
        <fullName evidence="1">Uncharacterized protein</fullName>
    </submittedName>
</protein>
<sequence>MATNQQNGHEALRARFSDAARGVAELYCDALHSYNAGYRDALLHLHRFVLTAARNSGPVGASSVKCPSATLGGGNGCIPSGLGDCTTTSSVFTAIGETPLLLDAGEVLGFIQRTLKCCDSFASPRTIAKERKRLRSGADHSPNLHCLDDFAANTTPANDMEFFCVPNRTLTRRRLDSPRRILEDVNGTPLPGEVHIIQQQESDSVVSDDDLTPGP</sequence>
<gene>
    <name evidence="1" type="ORF">TVY486_0806710</name>
</gene>
<dbReference type="VEuPathDB" id="TriTrypDB:TvY486_0806710"/>
<proteinExistence type="predicted"/>